<evidence type="ECO:0000256" key="3">
    <source>
        <dbReference type="ARBA" id="ARBA00022448"/>
    </source>
</evidence>
<feature type="non-terminal residue" evidence="16">
    <location>
        <position position="931"/>
    </location>
</feature>
<proteinExistence type="inferred from homology"/>
<dbReference type="PROSITE" id="PS51846">
    <property type="entry name" value="CNNM"/>
    <property type="match status" value="1"/>
</dbReference>
<feature type="compositionally biased region" description="Low complexity" evidence="12">
    <location>
        <begin position="239"/>
        <end position="250"/>
    </location>
</feature>
<evidence type="ECO:0000256" key="13">
    <source>
        <dbReference type="SAM" id="Phobius"/>
    </source>
</evidence>
<dbReference type="InterPro" id="IPR046342">
    <property type="entry name" value="CBS_dom_sf"/>
</dbReference>
<dbReference type="Pfam" id="PF01595">
    <property type="entry name" value="CNNM"/>
    <property type="match status" value="1"/>
</dbReference>
<dbReference type="PANTHER" id="PTHR12064">
    <property type="entry name" value="METAL TRANSPORTER CNNM"/>
    <property type="match status" value="1"/>
</dbReference>
<sequence>MASGAERISVIFFLLCVVLHASYVYGGRHAPPRIEAVLAGGVLSAGKDARVEVKGHGLLRQGLQATLTMVSGVAGALCHPEALLTPPIAPSVAATPQSATFRIPADITRPLKNLKTQSSTTHGKGNVYLCLRDSHHRHKDDVWVHQGNAGRLLIYFDNHELRLRNVQRRSTNDSEAPSLADSNPHNLFPSSLTSTSPENNEANKDSISQNWALGQPGDTLNPLAPMVPSNNELKEMHSSSDTSGTSFASDKFMLGDQPSDGDHSATTGFRTTRKKVEENVPSSAILSESVRTSRTSGDNNNYNNTNKMMFSDNTGAIGNKGGEPIELDNIMNLMKESDSVDLEKISTVNPSTQPPSLLTPNTLLDKSLVQIIGMRIESHSNGIVYEDNAMVILADADATIRLYGHGLSEKIKIMFTSQKQERGTVCEHSLSKPFKISQASDSGEWAVVTFKLHAMLPDQDLWYMCAQDNASGVYKHQGSLGWLTVKSYGPDVPMWLNIVLLICLLLLSGLFSGLNLGLMALDKTELKIVSNTGSPQEQKYARAIEPVRRQGNFLLCTLLLGNVLVNSVLTVLLGNLSSGLVAVIGSTVGIVIFGEIIPQAVCSRHGLAVGARTVWLVRIFMVITGLAAWPISKLLDWALGEEIGSTYDRDRLKELIKWVTLDNNDLKKDEHNIIVGALELYKKTVAEVMTHLDDIFMLPIETVLDFNTINEIMQQGYSRIPVYENERTNILSVLFIKDLAFIDVDDSTPLRTLCQFYQNPCNFVFEDTTLDIIFKEFKMGNKGHMAFVQRVVNEPDCDPYYEVIGLVTLEDVIEELIQEEIVDETDVFSNRIVHRNHPIAHLTFRQLSGEFDATCGSYKYHPQLTSLIHQYLLTVYLEEGKRLNEVIMKRMLLRDSSHCTKPMQKTFRKSPNFKYLISHFQQKKSLKSLLL</sequence>
<feature type="compositionally biased region" description="Polar residues" evidence="12">
    <location>
        <begin position="280"/>
        <end position="298"/>
    </location>
</feature>
<dbReference type="Gene3D" id="3.10.580.10">
    <property type="entry name" value="CBS-domain"/>
    <property type="match status" value="1"/>
</dbReference>
<evidence type="ECO:0000256" key="4">
    <source>
        <dbReference type="ARBA" id="ARBA00022475"/>
    </source>
</evidence>
<dbReference type="Proteomes" id="UP001497623">
    <property type="component" value="Unassembled WGS sequence"/>
</dbReference>
<dbReference type="GO" id="GO:0005886">
    <property type="term" value="C:plasma membrane"/>
    <property type="evidence" value="ECO:0007669"/>
    <property type="project" value="UniProtKB-SubCell"/>
</dbReference>
<dbReference type="GO" id="GO:0006811">
    <property type="term" value="P:monoatomic ion transport"/>
    <property type="evidence" value="ECO:0007669"/>
    <property type="project" value="UniProtKB-KW"/>
</dbReference>
<accession>A0AAV2PKW3</accession>
<evidence type="ECO:0000256" key="2">
    <source>
        <dbReference type="ARBA" id="ARBA00010484"/>
    </source>
</evidence>
<feature type="transmembrane region" description="Helical" evidence="13">
    <location>
        <begin position="579"/>
        <end position="597"/>
    </location>
</feature>
<dbReference type="SUPFAM" id="SSF54631">
    <property type="entry name" value="CBS-domain pair"/>
    <property type="match status" value="1"/>
</dbReference>
<feature type="compositionally biased region" description="Polar residues" evidence="12">
    <location>
        <begin position="180"/>
        <end position="212"/>
    </location>
</feature>
<gene>
    <name evidence="16" type="ORF">MNOR_LOCUS1776</name>
</gene>
<keyword evidence="14" id="KW-0732">Signal</keyword>
<evidence type="ECO:0000256" key="11">
    <source>
        <dbReference type="PROSITE-ProRule" id="PRU01193"/>
    </source>
</evidence>
<feature type="domain" description="CNNM transmembrane" evidence="15">
    <location>
        <begin position="490"/>
        <end position="670"/>
    </location>
</feature>
<evidence type="ECO:0000256" key="7">
    <source>
        <dbReference type="ARBA" id="ARBA00022989"/>
    </source>
</evidence>
<organism evidence="16 17">
    <name type="scientific">Meganyctiphanes norvegica</name>
    <name type="common">Northern krill</name>
    <name type="synonym">Thysanopoda norvegica</name>
    <dbReference type="NCBI Taxonomy" id="48144"/>
    <lineage>
        <taxon>Eukaryota</taxon>
        <taxon>Metazoa</taxon>
        <taxon>Ecdysozoa</taxon>
        <taxon>Arthropoda</taxon>
        <taxon>Crustacea</taxon>
        <taxon>Multicrustacea</taxon>
        <taxon>Malacostraca</taxon>
        <taxon>Eumalacostraca</taxon>
        <taxon>Eucarida</taxon>
        <taxon>Euphausiacea</taxon>
        <taxon>Euphausiidae</taxon>
        <taxon>Meganyctiphanes</taxon>
    </lineage>
</organism>
<evidence type="ECO:0000256" key="8">
    <source>
        <dbReference type="ARBA" id="ARBA00023065"/>
    </source>
</evidence>
<protein>
    <recommendedName>
        <fullName evidence="15">CNNM transmembrane domain-containing protein</fullName>
    </recommendedName>
</protein>
<evidence type="ECO:0000259" key="15">
    <source>
        <dbReference type="PROSITE" id="PS51846"/>
    </source>
</evidence>
<feature type="signal peptide" evidence="14">
    <location>
        <begin position="1"/>
        <end position="26"/>
    </location>
</feature>
<keyword evidence="4" id="KW-1003">Cell membrane</keyword>
<feature type="transmembrane region" description="Helical" evidence="13">
    <location>
        <begin position="552"/>
        <end position="573"/>
    </location>
</feature>
<dbReference type="CDD" id="cd04590">
    <property type="entry name" value="CBS_pair_CorC_HlyC_assoc"/>
    <property type="match status" value="1"/>
</dbReference>
<keyword evidence="8" id="KW-0406">Ion transport</keyword>
<evidence type="ECO:0000256" key="5">
    <source>
        <dbReference type="ARBA" id="ARBA00022692"/>
    </source>
</evidence>
<evidence type="ECO:0000256" key="6">
    <source>
        <dbReference type="ARBA" id="ARBA00022737"/>
    </source>
</evidence>
<dbReference type="PANTHER" id="PTHR12064:SF94">
    <property type="entry name" value="UNEXTENDED PROTEIN"/>
    <property type="match status" value="1"/>
</dbReference>
<evidence type="ECO:0000256" key="14">
    <source>
        <dbReference type="SAM" id="SignalP"/>
    </source>
</evidence>
<dbReference type="InterPro" id="IPR045095">
    <property type="entry name" value="ACDP"/>
</dbReference>
<evidence type="ECO:0000313" key="16">
    <source>
        <dbReference type="EMBL" id="CAL4061026.1"/>
    </source>
</evidence>
<keyword evidence="17" id="KW-1185">Reference proteome</keyword>
<keyword evidence="6" id="KW-0677">Repeat</keyword>
<dbReference type="GO" id="GO:0022857">
    <property type="term" value="F:transmembrane transporter activity"/>
    <property type="evidence" value="ECO:0007669"/>
    <property type="project" value="TreeGrafter"/>
</dbReference>
<keyword evidence="10 11" id="KW-0472">Membrane</keyword>
<comment type="subcellular location">
    <subcellularLocation>
        <location evidence="1">Cell membrane</location>
        <topology evidence="1">Multi-pass membrane protein</topology>
    </subcellularLocation>
</comment>
<feature type="transmembrane region" description="Helical" evidence="13">
    <location>
        <begin position="494"/>
        <end position="518"/>
    </location>
</feature>
<feature type="transmembrane region" description="Helical" evidence="13">
    <location>
        <begin position="609"/>
        <end position="629"/>
    </location>
</feature>
<name>A0AAV2PKW3_MEGNR</name>
<keyword evidence="7 11" id="KW-1133">Transmembrane helix</keyword>
<comment type="similarity">
    <text evidence="2">Belongs to the ACDP family.</text>
</comment>
<evidence type="ECO:0000256" key="12">
    <source>
        <dbReference type="SAM" id="MobiDB-lite"/>
    </source>
</evidence>
<dbReference type="InterPro" id="IPR044751">
    <property type="entry name" value="Ion_transp-like_CBS"/>
</dbReference>
<keyword evidence="9" id="KW-0129">CBS domain</keyword>
<keyword evidence="3" id="KW-0813">Transport</keyword>
<evidence type="ECO:0000256" key="1">
    <source>
        <dbReference type="ARBA" id="ARBA00004651"/>
    </source>
</evidence>
<feature type="region of interest" description="Disordered" evidence="12">
    <location>
        <begin position="168"/>
        <end position="307"/>
    </location>
</feature>
<comment type="caution">
    <text evidence="16">The sequence shown here is derived from an EMBL/GenBank/DDBJ whole genome shotgun (WGS) entry which is preliminary data.</text>
</comment>
<evidence type="ECO:0000256" key="10">
    <source>
        <dbReference type="ARBA" id="ARBA00023136"/>
    </source>
</evidence>
<feature type="chain" id="PRO_5044010719" description="CNNM transmembrane domain-containing protein" evidence="14">
    <location>
        <begin position="27"/>
        <end position="931"/>
    </location>
</feature>
<dbReference type="InterPro" id="IPR002550">
    <property type="entry name" value="CNNM"/>
</dbReference>
<dbReference type="FunFam" id="3.10.580.10:FF:000001">
    <property type="entry name" value="Putative metal transporter CNNM3 isoform 2"/>
    <property type="match status" value="1"/>
</dbReference>
<reference evidence="16 17" key="1">
    <citation type="submission" date="2024-05" db="EMBL/GenBank/DDBJ databases">
        <authorList>
            <person name="Wallberg A."/>
        </authorList>
    </citation>
    <scope>NUCLEOTIDE SEQUENCE [LARGE SCALE GENOMIC DNA]</scope>
</reference>
<dbReference type="EMBL" id="CAXKWB010000497">
    <property type="protein sequence ID" value="CAL4061026.1"/>
    <property type="molecule type" value="Genomic_DNA"/>
</dbReference>
<evidence type="ECO:0000313" key="17">
    <source>
        <dbReference type="Proteomes" id="UP001497623"/>
    </source>
</evidence>
<evidence type="ECO:0000256" key="9">
    <source>
        <dbReference type="ARBA" id="ARBA00023122"/>
    </source>
</evidence>
<keyword evidence="5 11" id="KW-0812">Transmembrane</keyword>
<dbReference type="GO" id="GO:0010960">
    <property type="term" value="P:magnesium ion homeostasis"/>
    <property type="evidence" value="ECO:0007669"/>
    <property type="project" value="InterPro"/>
</dbReference>
<dbReference type="AlphaFoldDB" id="A0AAV2PKW3"/>